<evidence type="ECO:0000256" key="1">
    <source>
        <dbReference type="ARBA" id="ARBA00023015"/>
    </source>
</evidence>
<dbReference type="KEGG" id="lhb:D1010_09070"/>
<dbReference type="PRINTS" id="PR00032">
    <property type="entry name" value="HTHARAC"/>
</dbReference>
<feature type="domain" description="HTH araC/xylS-type" evidence="4">
    <location>
        <begin position="184"/>
        <end position="282"/>
    </location>
</feature>
<dbReference type="GO" id="GO:0003700">
    <property type="term" value="F:DNA-binding transcription factor activity"/>
    <property type="evidence" value="ECO:0007669"/>
    <property type="project" value="InterPro"/>
</dbReference>
<dbReference type="EMBL" id="CP045143">
    <property type="protein sequence ID" value="QFR23544.1"/>
    <property type="molecule type" value="Genomic_DNA"/>
</dbReference>
<reference evidence="5 6" key="1">
    <citation type="submission" date="2019-10" db="EMBL/GenBank/DDBJ databases">
        <title>The completed genome of Lactobacillus harbinensis M1.</title>
        <authorList>
            <person name="Zheng Y."/>
        </authorList>
    </citation>
    <scope>NUCLEOTIDE SEQUENCE [LARGE SCALE GENOMIC DNA]</scope>
    <source>
        <strain evidence="5 6">M1</strain>
    </source>
</reference>
<dbReference type="InterPro" id="IPR018062">
    <property type="entry name" value="HTH_AraC-typ_CS"/>
</dbReference>
<dbReference type="AlphaFoldDB" id="A0A5P8M5K0"/>
<dbReference type="SUPFAM" id="SSF46689">
    <property type="entry name" value="Homeodomain-like"/>
    <property type="match status" value="2"/>
</dbReference>
<proteinExistence type="predicted"/>
<dbReference type="PROSITE" id="PS00041">
    <property type="entry name" value="HTH_ARAC_FAMILY_1"/>
    <property type="match status" value="1"/>
</dbReference>
<dbReference type="InterPro" id="IPR018060">
    <property type="entry name" value="HTH_AraC"/>
</dbReference>
<organism evidence="5 6">
    <name type="scientific">Schleiferilactobacillus harbinensis</name>
    <dbReference type="NCBI Taxonomy" id="304207"/>
    <lineage>
        <taxon>Bacteria</taxon>
        <taxon>Bacillati</taxon>
        <taxon>Bacillota</taxon>
        <taxon>Bacilli</taxon>
        <taxon>Lactobacillales</taxon>
        <taxon>Lactobacillaceae</taxon>
        <taxon>Schleiferilactobacillus</taxon>
    </lineage>
</organism>
<evidence type="ECO:0000259" key="4">
    <source>
        <dbReference type="PROSITE" id="PS01124"/>
    </source>
</evidence>
<evidence type="ECO:0000313" key="5">
    <source>
        <dbReference type="EMBL" id="QFR23544.1"/>
    </source>
</evidence>
<dbReference type="SUPFAM" id="SSF51215">
    <property type="entry name" value="Regulatory protein AraC"/>
    <property type="match status" value="1"/>
</dbReference>
<keyword evidence="1" id="KW-0805">Transcription regulation</keyword>
<keyword evidence="3" id="KW-0804">Transcription</keyword>
<dbReference type="InterPro" id="IPR009057">
    <property type="entry name" value="Homeodomain-like_sf"/>
</dbReference>
<dbReference type="InterPro" id="IPR003313">
    <property type="entry name" value="AraC-bd"/>
</dbReference>
<dbReference type="InterPro" id="IPR020449">
    <property type="entry name" value="Tscrpt_reg_AraC-type_HTH"/>
</dbReference>
<protein>
    <submittedName>
        <fullName evidence="5">Helix-turn-helix domain-containing protein</fullName>
    </submittedName>
</protein>
<dbReference type="Gene3D" id="2.60.120.280">
    <property type="entry name" value="Regulatory protein AraC"/>
    <property type="match status" value="1"/>
</dbReference>
<dbReference type="Proteomes" id="UP000326779">
    <property type="component" value="Chromosome"/>
</dbReference>
<sequence length="293" mass="33230">MQQETLIRMTGLHDQDLDLLFTGRALCYPDHRYGPGARPHFLLHFIEKGRGQLTIRGRTFYLHAGQAFLVRPDELVTYRADHHDPWTYDWLAFTGSFGAQIVQELGFRFPFPVMTIPAPAMQQILHQLQTLRTTYRPTTVHNLRGLSTVLAIFAQLAQVHHPSQPAEYDPGVTGFSSTTWAHVTKAIALIERNYAQQLSAAALARQLNVNRSYLSTIFKQFTGLTITDYITTFRISRSEEILFTTDWSIAEVARVSGFHTTAYFSRVFKAQTGLAPSVYRQSRLSQPTSHIGT</sequence>
<dbReference type="InterPro" id="IPR037923">
    <property type="entry name" value="HTH-like"/>
</dbReference>
<name>A0A5P8M5K0_9LACO</name>
<evidence type="ECO:0000256" key="3">
    <source>
        <dbReference type="ARBA" id="ARBA00023163"/>
    </source>
</evidence>
<dbReference type="RefSeq" id="WP_152260788.1">
    <property type="nucleotide sequence ID" value="NZ_CP045143.1"/>
</dbReference>
<dbReference type="GO" id="GO:0043565">
    <property type="term" value="F:sequence-specific DNA binding"/>
    <property type="evidence" value="ECO:0007669"/>
    <property type="project" value="InterPro"/>
</dbReference>
<accession>A0A5P8M5K0</accession>
<dbReference type="Pfam" id="PF02311">
    <property type="entry name" value="AraC_binding"/>
    <property type="match status" value="1"/>
</dbReference>
<dbReference type="Gene3D" id="1.10.10.60">
    <property type="entry name" value="Homeodomain-like"/>
    <property type="match status" value="2"/>
</dbReference>
<dbReference type="CDD" id="cd06986">
    <property type="entry name" value="cupin_MmsR-like_N"/>
    <property type="match status" value="1"/>
</dbReference>
<gene>
    <name evidence="5" type="ORF">D1010_09070</name>
</gene>
<evidence type="ECO:0000313" key="6">
    <source>
        <dbReference type="Proteomes" id="UP000326779"/>
    </source>
</evidence>
<keyword evidence="2" id="KW-0238">DNA-binding</keyword>
<dbReference type="Pfam" id="PF12833">
    <property type="entry name" value="HTH_18"/>
    <property type="match status" value="1"/>
</dbReference>
<evidence type="ECO:0000256" key="2">
    <source>
        <dbReference type="ARBA" id="ARBA00023125"/>
    </source>
</evidence>
<dbReference type="PANTHER" id="PTHR43280">
    <property type="entry name" value="ARAC-FAMILY TRANSCRIPTIONAL REGULATOR"/>
    <property type="match status" value="1"/>
</dbReference>
<dbReference type="PROSITE" id="PS01124">
    <property type="entry name" value="HTH_ARAC_FAMILY_2"/>
    <property type="match status" value="1"/>
</dbReference>
<dbReference type="PANTHER" id="PTHR43280:SF2">
    <property type="entry name" value="HTH-TYPE TRANSCRIPTIONAL REGULATOR EXSA"/>
    <property type="match status" value="1"/>
</dbReference>
<dbReference type="SMART" id="SM00342">
    <property type="entry name" value="HTH_ARAC"/>
    <property type="match status" value="1"/>
</dbReference>